<dbReference type="InterPro" id="IPR051917">
    <property type="entry name" value="Transposase-Integrase"/>
</dbReference>
<evidence type="ECO:0000256" key="1">
    <source>
        <dbReference type="SAM" id="MobiDB-lite"/>
    </source>
</evidence>
<dbReference type="PANTHER" id="PTHR10948:SF23">
    <property type="entry name" value="TRANSPOSASE INSI FOR INSERTION SEQUENCE ELEMENT IS30A-RELATED"/>
    <property type="match status" value="1"/>
</dbReference>
<name>A0A5J4Q6Q0_9ZZZZ</name>
<comment type="caution">
    <text evidence="2">The sequence shown here is derived from an EMBL/GenBank/DDBJ whole genome shotgun (WGS) entry which is preliminary data.</text>
</comment>
<gene>
    <name evidence="2" type="ORF">EZS27_032408</name>
</gene>
<organism evidence="2">
    <name type="scientific">termite gut metagenome</name>
    <dbReference type="NCBI Taxonomy" id="433724"/>
    <lineage>
        <taxon>unclassified sequences</taxon>
        <taxon>metagenomes</taxon>
        <taxon>organismal metagenomes</taxon>
    </lineage>
</organism>
<reference evidence="2" key="1">
    <citation type="submission" date="2019-03" db="EMBL/GenBank/DDBJ databases">
        <title>Single cell metagenomics reveals metabolic interactions within the superorganism composed of flagellate Streblomastix strix and complex community of Bacteroidetes bacteria on its surface.</title>
        <authorList>
            <person name="Treitli S.C."/>
            <person name="Kolisko M."/>
            <person name="Husnik F."/>
            <person name="Keeling P."/>
            <person name="Hampl V."/>
        </authorList>
    </citation>
    <scope>NUCLEOTIDE SEQUENCE</scope>
    <source>
        <strain evidence="2">STM</strain>
    </source>
</reference>
<proteinExistence type="predicted"/>
<dbReference type="GO" id="GO:0032196">
    <property type="term" value="P:transposition"/>
    <property type="evidence" value="ECO:0007669"/>
    <property type="project" value="TreeGrafter"/>
</dbReference>
<feature type="compositionally biased region" description="Basic and acidic residues" evidence="1">
    <location>
        <begin position="1"/>
        <end position="16"/>
    </location>
</feature>
<dbReference type="GO" id="GO:0004803">
    <property type="term" value="F:transposase activity"/>
    <property type="evidence" value="ECO:0007669"/>
    <property type="project" value="TreeGrafter"/>
</dbReference>
<dbReference type="GO" id="GO:0005829">
    <property type="term" value="C:cytosol"/>
    <property type="evidence" value="ECO:0007669"/>
    <property type="project" value="TreeGrafter"/>
</dbReference>
<accession>A0A5J4Q6Q0</accession>
<evidence type="ECO:0000313" key="2">
    <source>
        <dbReference type="EMBL" id="KAA6317435.1"/>
    </source>
</evidence>
<dbReference type="PANTHER" id="PTHR10948">
    <property type="entry name" value="TRANSPOSASE"/>
    <property type="match status" value="1"/>
</dbReference>
<dbReference type="EMBL" id="SNRY01004522">
    <property type="protein sequence ID" value="KAA6317435.1"/>
    <property type="molecule type" value="Genomic_DNA"/>
</dbReference>
<sequence length="129" mass="15262">MITGKDKSVLSRELKRNSHTHGYSARMVQMYAEERKERFREKRRFTESIKREIIKELNEEQWSPEQIVGKARKDGQPMVSHEYIYPFIGEDKASVGVLYKNLRHRLKHPTRAVGGKKEKMIILNHPTKN</sequence>
<protein>
    <submittedName>
        <fullName evidence="2">Uncharacterized protein</fullName>
    </submittedName>
</protein>
<feature type="region of interest" description="Disordered" evidence="1">
    <location>
        <begin position="1"/>
        <end position="22"/>
    </location>
</feature>
<dbReference type="AlphaFoldDB" id="A0A5J4Q6Q0"/>